<organism evidence="1 2">
    <name type="scientific">Staphylococcus phage vB_SepM_ phiIPLA-C1C</name>
    <dbReference type="NCBI Taxonomy" id="1572704"/>
    <lineage>
        <taxon>Viruses</taxon>
        <taxon>Duplodnaviria</taxon>
        <taxon>Heunggongvirae</taxon>
        <taxon>Uroviricota</taxon>
        <taxon>Caudoviricetes</taxon>
        <taxon>Herelleviridae</taxon>
        <taxon>Twortvirinae</taxon>
        <taxon>Sepunavirus</taxon>
        <taxon>Sepunavirus IPLAC1C</taxon>
    </lineage>
</organism>
<dbReference type="OrthoDB" id="24132at10239"/>
<reference evidence="1 2" key="1">
    <citation type="journal article" date="2015" name="Appl. Environ. Microbiol.">
        <title>Two Phages, phiIPLA-RODI and phiIPLA-C1C, Lyse Mono- and Dual-Species Staphylococcal Biofilms.</title>
        <authorList>
            <person name="Gutierrez D."/>
            <person name="Vandenheuvel D."/>
            <person name="Martinez B."/>
            <person name="Rodriguez A."/>
            <person name="Lavigne R."/>
            <person name="Garcia P."/>
        </authorList>
    </citation>
    <scope>NUCLEOTIDE SEQUENCE [LARGE SCALE GENOMIC DNA]</scope>
</reference>
<protein>
    <recommendedName>
        <fullName evidence="3">Homing endonuclease</fullName>
    </recommendedName>
</protein>
<proteinExistence type="predicted"/>
<sequence length="312" mass="36684">MTGYKLKSYGERIIETILTENNINYVSEKSINTGRKRPQRIDFYIKVKGKYYAIEYQGEQHFKETTGAWSSKPLEYVQMLDNVKYEYCKRNNINVLYINYPNLDKKDILCQIEDFLGIKLKYTEGIRDFYIGTEKEKEVIEFYLNHSEKETQEEFDMTKNEVKGLMRRRGIIKRFKRVIGLNIKTLEEVKFDTLKDAQEWLGSSGIRGCVTGDRKTCCGYVWRYEDEDFSYRAKTITDKRIKVYVAKKGNEVIKLPLQMLSSKYGLPKANVVGCVKGKYKTVKGYTIREATKKEQEETLSSISYIDYIQSFK</sequence>
<evidence type="ECO:0008006" key="3">
    <source>
        <dbReference type="Google" id="ProtNLM"/>
    </source>
</evidence>
<keyword evidence="2" id="KW-1185">Reference proteome</keyword>
<accession>A0A0D3MW77</accession>
<dbReference type="KEGG" id="vg:26640892"/>
<dbReference type="RefSeq" id="YP_009214475.1">
    <property type="nucleotide sequence ID" value="NC_028962.1"/>
</dbReference>
<evidence type="ECO:0000313" key="1">
    <source>
        <dbReference type="EMBL" id="AJA42195.1"/>
    </source>
</evidence>
<dbReference type="GeneID" id="26640892"/>
<dbReference type="InterPro" id="IPR036388">
    <property type="entry name" value="WH-like_DNA-bd_sf"/>
</dbReference>
<dbReference type="Gene3D" id="3.40.960.10">
    <property type="entry name" value="VSR Endonuclease"/>
    <property type="match status" value="1"/>
</dbReference>
<dbReference type="Proteomes" id="UP000032689">
    <property type="component" value="Segment"/>
</dbReference>
<dbReference type="EMBL" id="KP027447">
    <property type="protein sequence ID" value="AJA42195.1"/>
    <property type="molecule type" value="Genomic_DNA"/>
</dbReference>
<evidence type="ECO:0000313" key="2">
    <source>
        <dbReference type="Proteomes" id="UP000032689"/>
    </source>
</evidence>
<name>A0A0D3MW77_9CAUD</name>
<dbReference type="Gene3D" id="1.10.10.10">
    <property type="entry name" value="Winged helix-like DNA-binding domain superfamily/Winged helix DNA-binding domain"/>
    <property type="match status" value="1"/>
</dbReference>